<gene>
    <name evidence="1" type="ORF">ACE1CA_07925</name>
</gene>
<dbReference type="CDD" id="cd00756">
    <property type="entry name" value="MoaE"/>
    <property type="match status" value="1"/>
</dbReference>
<comment type="caution">
    <text evidence="1">The sequence shown here is derived from an EMBL/GenBank/DDBJ whole genome shotgun (WGS) entry which is preliminary data.</text>
</comment>
<accession>A0ABV4WHA1</accession>
<proteinExistence type="predicted"/>
<dbReference type="Proteomes" id="UP001576780">
    <property type="component" value="Unassembled WGS sequence"/>
</dbReference>
<evidence type="ECO:0000313" key="2">
    <source>
        <dbReference type="Proteomes" id="UP001576780"/>
    </source>
</evidence>
<dbReference type="Pfam" id="PF02391">
    <property type="entry name" value="MoaE"/>
    <property type="match status" value="1"/>
</dbReference>
<sequence>MNSTVLSSLNSRIKCHPNDRFAITFAPLSLEEVYTLADDPANGAIVVMSGMVRNQTDGKAVVMLEYQAYQPMALQIFAQIATQIRNTWLDVNRVVIYHRIGRLKIGEISVLVAVGCPHRSEAFAACQYAIDTLKHNAPIWKKEWYSELDGTLSSSWVSIGACEQTGENC</sequence>
<dbReference type="RefSeq" id="WP_413276880.1">
    <property type="nucleotide sequence ID" value="NZ_JBHFNT010000067.1"/>
</dbReference>
<name>A0ABV4WHA1_9CYAN</name>
<reference evidence="1 2" key="1">
    <citation type="submission" date="2024-09" db="EMBL/GenBank/DDBJ databases">
        <title>Floridaenema gen nov. (Aerosakkonemataceae, Aerosakkonematales ord. nov., Cyanobacteria) from benthic tropical and subtropical fresh waters, with the description of four new species.</title>
        <authorList>
            <person name="Moretto J.A."/>
            <person name="Berthold D.E."/>
            <person name="Lefler F.W."/>
            <person name="Huang I.-S."/>
            <person name="Laughinghouse H. IV."/>
        </authorList>
    </citation>
    <scope>NUCLEOTIDE SEQUENCE [LARGE SCALE GENOMIC DNA]</scope>
    <source>
        <strain evidence="1 2">BLCC-F167</strain>
    </source>
</reference>
<organism evidence="1 2">
    <name type="scientific">Floridaenema evergladense BLCC-F167</name>
    <dbReference type="NCBI Taxonomy" id="3153639"/>
    <lineage>
        <taxon>Bacteria</taxon>
        <taxon>Bacillati</taxon>
        <taxon>Cyanobacteriota</taxon>
        <taxon>Cyanophyceae</taxon>
        <taxon>Oscillatoriophycideae</taxon>
        <taxon>Aerosakkonematales</taxon>
        <taxon>Aerosakkonemataceae</taxon>
        <taxon>Floridanema</taxon>
        <taxon>Floridanema evergladense</taxon>
    </lineage>
</organism>
<dbReference type="SUPFAM" id="SSF54690">
    <property type="entry name" value="Molybdopterin synthase subunit MoaE"/>
    <property type="match status" value="1"/>
</dbReference>
<protein>
    <submittedName>
        <fullName evidence="1">Molybdenum cofactor biosynthesis protein MoaE</fullName>
    </submittedName>
</protein>
<dbReference type="EMBL" id="JBHFNT010000067">
    <property type="protein sequence ID" value="MFB2834448.1"/>
    <property type="molecule type" value="Genomic_DNA"/>
</dbReference>
<dbReference type="InterPro" id="IPR036563">
    <property type="entry name" value="MoaE_sf"/>
</dbReference>
<evidence type="ECO:0000313" key="1">
    <source>
        <dbReference type="EMBL" id="MFB2834448.1"/>
    </source>
</evidence>
<dbReference type="Gene3D" id="3.90.1170.40">
    <property type="entry name" value="Molybdopterin biosynthesis MoaE subunit"/>
    <property type="match status" value="1"/>
</dbReference>
<keyword evidence="2" id="KW-1185">Reference proteome</keyword>
<dbReference type="InterPro" id="IPR003448">
    <property type="entry name" value="Mopterin_biosynth_MoaE"/>
</dbReference>
<dbReference type="PANTHER" id="PTHR23404">
    <property type="entry name" value="MOLYBDOPTERIN SYNTHASE RELATED"/>
    <property type="match status" value="1"/>
</dbReference>